<name>A0A5E4Y911_9BURK</name>
<keyword evidence="1" id="KW-0489">Methyltransferase</keyword>
<keyword evidence="1" id="KW-0808">Transferase</keyword>
<dbReference type="GO" id="GO:0008168">
    <property type="term" value="F:methyltransferase activity"/>
    <property type="evidence" value="ECO:0007669"/>
    <property type="project" value="UniProtKB-KW"/>
</dbReference>
<organism evidence="1 2">
    <name type="scientific">Pandoraea terrae</name>
    <dbReference type="NCBI Taxonomy" id="1537710"/>
    <lineage>
        <taxon>Bacteria</taxon>
        <taxon>Pseudomonadati</taxon>
        <taxon>Pseudomonadota</taxon>
        <taxon>Betaproteobacteria</taxon>
        <taxon>Burkholderiales</taxon>
        <taxon>Burkholderiaceae</taxon>
        <taxon>Pandoraea</taxon>
    </lineage>
</organism>
<dbReference type="Proteomes" id="UP000414233">
    <property type="component" value="Unassembled WGS sequence"/>
</dbReference>
<dbReference type="InterPro" id="IPR029063">
    <property type="entry name" value="SAM-dependent_MTases_sf"/>
</dbReference>
<dbReference type="AlphaFoldDB" id="A0A5E4Y911"/>
<keyword evidence="2" id="KW-1185">Reference proteome</keyword>
<dbReference type="GO" id="GO:0032259">
    <property type="term" value="P:methylation"/>
    <property type="evidence" value="ECO:0007669"/>
    <property type="project" value="UniProtKB-KW"/>
</dbReference>
<protein>
    <submittedName>
        <fullName evidence="1">SAM-dependent methyltransferase</fullName>
    </submittedName>
</protein>
<reference evidence="1 2" key="1">
    <citation type="submission" date="2019-08" db="EMBL/GenBank/DDBJ databases">
        <authorList>
            <person name="Peeters C."/>
        </authorList>
    </citation>
    <scope>NUCLEOTIDE SEQUENCE [LARGE SCALE GENOMIC DNA]</scope>
    <source>
        <strain evidence="1 2">LMG 30175</strain>
    </source>
</reference>
<dbReference type="EMBL" id="CABPRZ010000022">
    <property type="protein sequence ID" value="VVE45301.1"/>
    <property type="molecule type" value="Genomic_DNA"/>
</dbReference>
<evidence type="ECO:0000313" key="1">
    <source>
        <dbReference type="EMBL" id="VVE45301.1"/>
    </source>
</evidence>
<dbReference type="Gene3D" id="3.40.50.150">
    <property type="entry name" value="Vaccinia Virus protein VP39"/>
    <property type="match status" value="1"/>
</dbReference>
<proteinExistence type="predicted"/>
<evidence type="ECO:0000313" key="2">
    <source>
        <dbReference type="Proteomes" id="UP000414233"/>
    </source>
</evidence>
<dbReference type="SUPFAM" id="SSF53335">
    <property type="entry name" value="S-adenosyl-L-methionine-dependent methyltransferases"/>
    <property type="match status" value="1"/>
</dbReference>
<gene>
    <name evidence="1" type="ORF">PTE30175_04276</name>
</gene>
<sequence length="78" mass="8745">MRRVLRPGGRVVICDVVSTGQPLLDTYLQAVEVLRDTSHVRNYAVGEWIAMADDVRTHYQIQPDGSFTIDTLTLELTA</sequence>
<accession>A0A5E4Y911</accession>